<reference evidence="2" key="2">
    <citation type="journal article" date="2024" name="Plant">
        <title>Genomic evolution and insights into agronomic trait innovations of Sesamum species.</title>
        <authorList>
            <person name="Miao H."/>
            <person name="Wang L."/>
            <person name="Qu L."/>
            <person name="Liu H."/>
            <person name="Sun Y."/>
            <person name="Le M."/>
            <person name="Wang Q."/>
            <person name="Wei S."/>
            <person name="Zheng Y."/>
            <person name="Lin W."/>
            <person name="Duan Y."/>
            <person name="Cao H."/>
            <person name="Xiong S."/>
            <person name="Wang X."/>
            <person name="Wei L."/>
            <person name="Li C."/>
            <person name="Ma Q."/>
            <person name="Ju M."/>
            <person name="Zhao R."/>
            <person name="Li G."/>
            <person name="Mu C."/>
            <person name="Tian Q."/>
            <person name="Mei H."/>
            <person name="Zhang T."/>
            <person name="Gao T."/>
            <person name="Zhang H."/>
        </authorList>
    </citation>
    <scope>NUCLEOTIDE SEQUENCE</scope>
    <source>
        <strain evidence="2">G01</strain>
    </source>
</reference>
<reference evidence="2" key="1">
    <citation type="submission" date="2020-06" db="EMBL/GenBank/DDBJ databases">
        <authorList>
            <person name="Li T."/>
            <person name="Hu X."/>
            <person name="Zhang T."/>
            <person name="Song X."/>
            <person name="Zhang H."/>
            <person name="Dai N."/>
            <person name="Sheng W."/>
            <person name="Hou X."/>
            <person name="Wei L."/>
        </authorList>
    </citation>
    <scope>NUCLEOTIDE SEQUENCE</scope>
    <source>
        <strain evidence="2">G01</strain>
        <tissue evidence="2">Leaf</tissue>
    </source>
</reference>
<evidence type="ECO:0000313" key="2">
    <source>
        <dbReference type="EMBL" id="KAL0300387.1"/>
    </source>
</evidence>
<feature type="compositionally biased region" description="Polar residues" evidence="1">
    <location>
        <begin position="1"/>
        <end position="14"/>
    </location>
</feature>
<name>A0AAW2K190_9LAMI</name>
<sequence length="54" mass="5997">MAFKGRSTSLSATLKRQKQLSHDTQVKVHEVEKDIAALESTSLLQDAIVENLET</sequence>
<dbReference type="AlphaFoldDB" id="A0AAW2K190"/>
<proteinExistence type="predicted"/>
<organism evidence="2">
    <name type="scientific">Sesamum angustifolium</name>
    <dbReference type="NCBI Taxonomy" id="2727405"/>
    <lineage>
        <taxon>Eukaryota</taxon>
        <taxon>Viridiplantae</taxon>
        <taxon>Streptophyta</taxon>
        <taxon>Embryophyta</taxon>
        <taxon>Tracheophyta</taxon>
        <taxon>Spermatophyta</taxon>
        <taxon>Magnoliopsida</taxon>
        <taxon>eudicotyledons</taxon>
        <taxon>Gunneridae</taxon>
        <taxon>Pentapetalae</taxon>
        <taxon>asterids</taxon>
        <taxon>lamiids</taxon>
        <taxon>Lamiales</taxon>
        <taxon>Pedaliaceae</taxon>
        <taxon>Sesamum</taxon>
    </lineage>
</organism>
<dbReference type="EMBL" id="JACGWK010000337">
    <property type="protein sequence ID" value="KAL0300387.1"/>
    <property type="molecule type" value="Genomic_DNA"/>
</dbReference>
<accession>A0AAW2K190</accession>
<protein>
    <submittedName>
        <fullName evidence="2">Uncharacterized protein</fullName>
    </submittedName>
</protein>
<gene>
    <name evidence="2" type="ORF">Sangu_2502700</name>
</gene>
<comment type="caution">
    <text evidence="2">The sequence shown here is derived from an EMBL/GenBank/DDBJ whole genome shotgun (WGS) entry which is preliminary data.</text>
</comment>
<feature type="region of interest" description="Disordered" evidence="1">
    <location>
        <begin position="1"/>
        <end position="25"/>
    </location>
</feature>
<evidence type="ECO:0000256" key="1">
    <source>
        <dbReference type="SAM" id="MobiDB-lite"/>
    </source>
</evidence>